<evidence type="ECO:0000313" key="2">
    <source>
        <dbReference type="EMBL" id="GIF19849.1"/>
    </source>
</evidence>
<organism evidence="2 3">
    <name type="scientific">Paractinoplanes tereljensis</name>
    <dbReference type="NCBI Taxonomy" id="571912"/>
    <lineage>
        <taxon>Bacteria</taxon>
        <taxon>Bacillati</taxon>
        <taxon>Actinomycetota</taxon>
        <taxon>Actinomycetes</taxon>
        <taxon>Micromonosporales</taxon>
        <taxon>Micromonosporaceae</taxon>
        <taxon>Paractinoplanes</taxon>
    </lineage>
</organism>
<dbReference type="Proteomes" id="UP000623608">
    <property type="component" value="Unassembled WGS sequence"/>
</dbReference>
<reference evidence="2" key="1">
    <citation type="submission" date="2021-01" db="EMBL/GenBank/DDBJ databases">
        <title>Whole genome shotgun sequence of Actinoplanes tereljensis NBRC 105297.</title>
        <authorList>
            <person name="Komaki H."/>
            <person name="Tamura T."/>
        </authorList>
    </citation>
    <scope>NUCLEOTIDE SEQUENCE</scope>
    <source>
        <strain evidence="2">NBRC 105297</strain>
    </source>
</reference>
<dbReference type="NCBIfam" id="TIGR03816">
    <property type="entry name" value="tadE_like_DECH"/>
    <property type="match status" value="1"/>
</dbReference>
<feature type="domain" description="Putative Flp pilus-assembly TadG-like N-terminal" evidence="1">
    <location>
        <begin position="2"/>
        <end position="41"/>
    </location>
</feature>
<dbReference type="AlphaFoldDB" id="A0A919TS36"/>
<name>A0A919TS36_9ACTN</name>
<proteinExistence type="predicted"/>
<dbReference type="InterPro" id="IPR028087">
    <property type="entry name" value="Tad_N"/>
</dbReference>
<dbReference type="Pfam" id="PF13400">
    <property type="entry name" value="Tad"/>
    <property type="match status" value="1"/>
</dbReference>
<evidence type="ECO:0000259" key="1">
    <source>
        <dbReference type="Pfam" id="PF13400"/>
    </source>
</evidence>
<evidence type="ECO:0000313" key="3">
    <source>
        <dbReference type="Proteomes" id="UP000623608"/>
    </source>
</evidence>
<accession>A0A919TS36</accession>
<gene>
    <name evidence="2" type="ORF">Ate02nite_25790</name>
</gene>
<dbReference type="InterPro" id="IPR021202">
    <property type="entry name" value="Rv3654c-like"/>
</dbReference>
<sequence>MLAIGLTLVVAGLASASIGTARVGRHQARSAADLGALAGASEAIYGQLAVCDRAGRFVSANGGDMTLCVVDGLEVTVRAEVEVHPMPGLTRHATAKARAGPVYAVVD</sequence>
<keyword evidence="3" id="KW-1185">Reference proteome</keyword>
<comment type="caution">
    <text evidence="2">The sequence shown here is derived from an EMBL/GenBank/DDBJ whole genome shotgun (WGS) entry which is preliminary data.</text>
</comment>
<dbReference type="EMBL" id="BOMY01000018">
    <property type="protein sequence ID" value="GIF19849.1"/>
    <property type="molecule type" value="Genomic_DNA"/>
</dbReference>
<protein>
    <recommendedName>
        <fullName evidence="1">Putative Flp pilus-assembly TadG-like N-terminal domain-containing protein</fullName>
    </recommendedName>
</protein>